<dbReference type="Proteomes" id="UP001482154">
    <property type="component" value="Unassembled WGS sequence"/>
</dbReference>
<sequence length="293" mass="32904">MKQKKTLQILLLVFAGLLVLYAGISFYKKNKSSKEDSDQTLITNLKSLTSISYNNNGETLSFEKDRNKWYYSKNKKYPITQSSLESLASTFQKVEAVRELKNADALKDYGLDKPTYTVRVKDKSGKSVIYYIGNATGENYYITYGDKSKIYTVSSDIASGLSSSLDDLITTDTFPTLSTGNLKKILITKNGKTTIYTSKKKNLDGIAGGLGVFTFGDCQNYYASQSDLKKYGLDSDSRITVDITYKDTDTKKTKNIVLYIGKKDSDEKNYYVQLKGSHMVYLSDKDVVKNILN</sequence>
<dbReference type="Pfam" id="PF14238">
    <property type="entry name" value="DUF4340"/>
    <property type="match status" value="2"/>
</dbReference>
<evidence type="ECO:0000313" key="3">
    <source>
        <dbReference type="Proteomes" id="UP001482154"/>
    </source>
</evidence>
<dbReference type="RefSeq" id="WP_329964348.1">
    <property type="nucleotide sequence ID" value="NZ_JBBNIN010000001.1"/>
</dbReference>
<gene>
    <name evidence="2" type="ORF">AAAU51_00400</name>
</gene>
<evidence type="ECO:0000259" key="1">
    <source>
        <dbReference type="Pfam" id="PF14238"/>
    </source>
</evidence>
<evidence type="ECO:0000313" key="2">
    <source>
        <dbReference type="EMBL" id="MEQ2709649.1"/>
    </source>
</evidence>
<organism evidence="2 3">
    <name type="scientific">Anaerostipes amylophilus</name>
    <dbReference type="NCBI Taxonomy" id="2981779"/>
    <lineage>
        <taxon>Bacteria</taxon>
        <taxon>Bacillati</taxon>
        <taxon>Bacillota</taxon>
        <taxon>Clostridia</taxon>
        <taxon>Lachnospirales</taxon>
        <taxon>Lachnospiraceae</taxon>
        <taxon>Anaerostipes</taxon>
    </lineage>
</organism>
<dbReference type="EMBL" id="JBBNIN010000001">
    <property type="protein sequence ID" value="MEQ2709649.1"/>
    <property type="molecule type" value="Genomic_DNA"/>
</dbReference>
<reference evidence="2 3" key="1">
    <citation type="submission" date="2024-04" db="EMBL/GenBank/DDBJ databases">
        <title>Human intestinal bacterial collection.</title>
        <authorList>
            <person name="Pauvert C."/>
            <person name="Hitch T.C.A."/>
            <person name="Clavel T."/>
        </authorList>
    </citation>
    <scope>NUCLEOTIDE SEQUENCE [LARGE SCALE GENOMIC DNA]</scope>
    <source>
        <strain evidence="2 3">CLA-AA-H249</strain>
    </source>
</reference>
<feature type="domain" description="DUF4340" evidence="1">
    <location>
        <begin position="223"/>
        <end position="284"/>
    </location>
</feature>
<feature type="domain" description="DUF4340" evidence="1">
    <location>
        <begin position="69"/>
        <end position="202"/>
    </location>
</feature>
<accession>A0ABV1IR09</accession>
<name>A0ABV1IR09_9FIRM</name>
<keyword evidence="3" id="KW-1185">Reference proteome</keyword>
<protein>
    <submittedName>
        <fullName evidence="2">DUF4340 domain-containing protein</fullName>
    </submittedName>
</protein>
<proteinExistence type="predicted"/>
<comment type="caution">
    <text evidence="2">The sequence shown here is derived from an EMBL/GenBank/DDBJ whole genome shotgun (WGS) entry which is preliminary data.</text>
</comment>
<dbReference type="InterPro" id="IPR025641">
    <property type="entry name" value="DUF4340"/>
</dbReference>